<feature type="compositionally biased region" description="Basic residues" evidence="1">
    <location>
        <begin position="1"/>
        <end position="10"/>
    </location>
</feature>
<dbReference type="PANTHER" id="PTHR31240">
    <property type="entry name" value="MATERNAL EFFECT EMBRYO ARREST 18"/>
    <property type="match status" value="1"/>
</dbReference>
<accession>A0A1M6YBL7</accession>
<dbReference type="EMBL" id="FQZU01000048">
    <property type="protein sequence ID" value="SHL15532.1"/>
    <property type="molecule type" value="Genomic_DNA"/>
</dbReference>
<keyword evidence="3" id="KW-1185">Reference proteome</keyword>
<reference evidence="3" key="1">
    <citation type="submission" date="2016-11" db="EMBL/GenBank/DDBJ databases">
        <authorList>
            <person name="Varghese N."/>
            <person name="Submissions S."/>
        </authorList>
    </citation>
    <scope>NUCLEOTIDE SEQUENCE [LARGE SCALE GENOMIC DNA]</scope>
    <source>
        <strain evidence="3">DSM 16219</strain>
    </source>
</reference>
<dbReference type="Pfam" id="PF01933">
    <property type="entry name" value="CofD"/>
    <property type="match status" value="1"/>
</dbReference>
<feature type="region of interest" description="Disordered" evidence="1">
    <location>
        <begin position="1"/>
        <end position="20"/>
    </location>
</feature>
<dbReference type="Proteomes" id="UP000183994">
    <property type="component" value="Unassembled WGS sequence"/>
</dbReference>
<evidence type="ECO:0000313" key="2">
    <source>
        <dbReference type="EMBL" id="SHL15532.1"/>
    </source>
</evidence>
<evidence type="ECO:0000256" key="1">
    <source>
        <dbReference type="SAM" id="MobiDB-lite"/>
    </source>
</evidence>
<dbReference type="NCBIfam" id="TIGR04357">
    <property type="entry name" value="CofD_rel_GAK"/>
    <property type="match status" value="1"/>
</dbReference>
<organism evidence="2 3">
    <name type="scientific">Desulfatibacillum alkenivorans DSM 16219</name>
    <dbReference type="NCBI Taxonomy" id="1121393"/>
    <lineage>
        <taxon>Bacteria</taxon>
        <taxon>Pseudomonadati</taxon>
        <taxon>Thermodesulfobacteriota</taxon>
        <taxon>Desulfobacteria</taxon>
        <taxon>Desulfobacterales</taxon>
        <taxon>Desulfatibacillaceae</taxon>
        <taxon>Desulfatibacillum</taxon>
    </lineage>
</organism>
<dbReference type="InterPro" id="IPR038136">
    <property type="entry name" value="CofD-like_dom_sf"/>
</dbReference>
<dbReference type="RefSeq" id="WP_073478698.1">
    <property type="nucleotide sequence ID" value="NZ_FQZU01000048.1"/>
</dbReference>
<dbReference type="STRING" id="1121393.SAMN02745216_04715"/>
<dbReference type="CDD" id="cd07187">
    <property type="entry name" value="YvcK_like"/>
    <property type="match status" value="1"/>
</dbReference>
<dbReference type="SUPFAM" id="SSF142338">
    <property type="entry name" value="CofD-like"/>
    <property type="match status" value="1"/>
</dbReference>
<dbReference type="InterPro" id="IPR027591">
    <property type="entry name" value="CofD-rel_GAK"/>
</dbReference>
<dbReference type="GO" id="GO:0043743">
    <property type="term" value="F:LPPG:FO 2-phospho-L-lactate transferase activity"/>
    <property type="evidence" value="ECO:0007669"/>
    <property type="project" value="InterPro"/>
</dbReference>
<sequence>MAPRSLRKKSKEPPPKRVEVAKSVLLPDRTKLARLERAPDLGPKILFFSGGTALRETSKKLIRYTHNSTHIITPFDSGGSSAKLREAFNMPAIGDVRNRLMALSDQDNPGNQAVFELFAHRLPTKEDNSRLKTRLENMAKGNNRLVRAIGDPMRKIIRTYLYGFLQHMPDDFNLSGASIGNLVLTAGYLENRRHFDPVIYLFSKLVNVRGLVRPVINQHMHLAGELEDGRVIVGQHLLTGKAAEPIDSPIKRVYLTNSLTKPEKVRPPIRAKVRDLIEQAEMICYPIGSFYSSIIANLLPKGVGAAVAANPSPKLFIPNTGEDPEALGMTVADQVRRLLETLREDDPRLRGQDLLHYVLIDSTNPGYQGGLDAESLEKLGVRVIDCPMTNKKSTPHLDPGLLVQVLLSLT</sequence>
<dbReference type="OrthoDB" id="5413830at2"/>
<dbReference type="InterPro" id="IPR002882">
    <property type="entry name" value="CofD"/>
</dbReference>
<proteinExistence type="predicted"/>
<protein>
    <submittedName>
        <fullName evidence="2">CofD-related protein, GAK system</fullName>
    </submittedName>
</protein>
<feature type="compositionally biased region" description="Basic and acidic residues" evidence="1">
    <location>
        <begin position="11"/>
        <end position="20"/>
    </location>
</feature>
<gene>
    <name evidence="2" type="ORF">SAMN02745216_04715</name>
</gene>
<name>A0A1M6YBL7_9BACT</name>
<dbReference type="Gene3D" id="3.40.50.10680">
    <property type="entry name" value="CofD-like domains"/>
    <property type="match status" value="1"/>
</dbReference>
<dbReference type="AlphaFoldDB" id="A0A1M6YBL7"/>
<dbReference type="PANTHER" id="PTHR31240:SF0">
    <property type="entry name" value="MATERNAL EFFECT EMBRYO ARREST 18"/>
    <property type="match status" value="1"/>
</dbReference>
<evidence type="ECO:0000313" key="3">
    <source>
        <dbReference type="Proteomes" id="UP000183994"/>
    </source>
</evidence>